<sequence length="412" mass="47305">MFIYISDISVVAAFERRGDLSNLRTYHECERSTEFTRSNGWNFRVHRRFTVNLSHSQQLTISRVEHSAKSKNDAVLSIPEILFRIDSQFPIPRGLSANVGTNIMWFRNDLRLHDNSALSKACEDSIQSNAMLIPVFIIDPDLLNDKRNSAFAMDALKQLRKSLSNEHNASNLVVRVGHASEQLANIVSEFRVNNVYFQEAHVKRDQKDEHLVLNALRKKDVHIHSKESSNTLFSTSKLIEICDQKSRQMLIESCDGFQKIVEQLQVRVESAISSPAQFPRFPRSCDIGDIPDVEYLENTRKNTNGLYRGGECFGMDRLLSFVHSETRGLGLAQRSASGRIENQFGALNDDLRWGCLSPRFVYSEICKHLPLHSLRRYCAYFDLVLRDFNHISEFIAARSSRSHIRDHNYIVN</sequence>
<dbReference type="GO" id="GO:0003677">
    <property type="term" value="F:DNA binding"/>
    <property type="evidence" value="ECO:0007669"/>
    <property type="project" value="TreeGrafter"/>
</dbReference>
<dbReference type="Gene3D" id="3.40.50.620">
    <property type="entry name" value="HUPs"/>
    <property type="match status" value="1"/>
</dbReference>
<protein>
    <recommendedName>
        <fullName evidence="1">Photolyase/cryptochrome alpha/beta domain-containing protein</fullName>
    </recommendedName>
</protein>
<dbReference type="EMBL" id="HBFP01007353">
    <property type="protein sequence ID" value="CAD8820891.1"/>
    <property type="molecule type" value="Transcribed_RNA"/>
</dbReference>
<dbReference type="InterPro" id="IPR036155">
    <property type="entry name" value="Crypto/Photolyase_N_sf"/>
</dbReference>
<organism evidence="2">
    <name type="scientific">Timspurckia oligopyrenoides</name>
    <dbReference type="NCBI Taxonomy" id="708627"/>
    <lineage>
        <taxon>Eukaryota</taxon>
        <taxon>Rhodophyta</taxon>
        <taxon>Bangiophyceae</taxon>
        <taxon>Porphyridiales</taxon>
        <taxon>Porphyridiaceae</taxon>
        <taxon>Timspurckia</taxon>
    </lineage>
</organism>
<reference evidence="2" key="1">
    <citation type="submission" date="2021-01" db="EMBL/GenBank/DDBJ databases">
        <authorList>
            <person name="Corre E."/>
            <person name="Pelletier E."/>
            <person name="Niang G."/>
            <person name="Scheremetjew M."/>
            <person name="Finn R."/>
            <person name="Kale V."/>
            <person name="Holt S."/>
            <person name="Cochrane G."/>
            <person name="Meng A."/>
            <person name="Brown T."/>
            <person name="Cohen L."/>
        </authorList>
    </citation>
    <scope>NUCLEOTIDE SEQUENCE</scope>
    <source>
        <strain evidence="2">CCMP3278</strain>
    </source>
</reference>
<dbReference type="GO" id="GO:0003904">
    <property type="term" value="F:deoxyribodipyrimidine photo-lyase activity"/>
    <property type="evidence" value="ECO:0007669"/>
    <property type="project" value="TreeGrafter"/>
</dbReference>
<dbReference type="InterPro" id="IPR006050">
    <property type="entry name" value="DNA_photolyase_N"/>
</dbReference>
<accession>A0A7S1ESG7</accession>
<name>A0A7S1ESG7_9RHOD</name>
<dbReference type="AlphaFoldDB" id="A0A7S1ESG7"/>
<dbReference type="InterPro" id="IPR014729">
    <property type="entry name" value="Rossmann-like_a/b/a_fold"/>
</dbReference>
<dbReference type="Gene3D" id="1.25.40.80">
    <property type="match status" value="1"/>
</dbReference>
<dbReference type="SUPFAM" id="SSF52425">
    <property type="entry name" value="Cryptochrome/photolyase, N-terminal domain"/>
    <property type="match status" value="1"/>
</dbReference>
<dbReference type="GO" id="GO:0071949">
    <property type="term" value="F:FAD binding"/>
    <property type="evidence" value="ECO:0007669"/>
    <property type="project" value="TreeGrafter"/>
</dbReference>
<dbReference type="PANTHER" id="PTHR11455:SF9">
    <property type="entry name" value="CRYPTOCHROME CIRCADIAN CLOCK 5 ISOFORM X1"/>
    <property type="match status" value="1"/>
</dbReference>
<evidence type="ECO:0000259" key="1">
    <source>
        <dbReference type="PROSITE" id="PS51645"/>
    </source>
</evidence>
<dbReference type="Pfam" id="PF00875">
    <property type="entry name" value="DNA_photolyase"/>
    <property type="match status" value="1"/>
</dbReference>
<proteinExistence type="predicted"/>
<gene>
    <name evidence="2" type="ORF">TOLI1172_LOCUS5285</name>
</gene>
<evidence type="ECO:0000313" key="2">
    <source>
        <dbReference type="EMBL" id="CAD8820891.1"/>
    </source>
</evidence>
<dbReference type="PANTHER" id="PTHR11455">
    <property type="entry name" value="CRYPTOCHROME"/>
    <property type="match status" value="1"/>
</dbReference>
<dbReference type="PROSITE" id="PS51645">
    <property type="entry name" value="PHR_CRY_ALPHA_BETA"/>
    <property type="match status" value="1"/>
</dbReference>
<dbReference type="InterPro" id="IPR002081">
    <property type="entry name" value="Cryptochrome/DNA_photolyase_1"/>
</dbReference>
<feature type="domain" description="Photolyase/cryptochrome alpha/beta" evidence="1">
    <location>
        <begin position="100"/>
        <end position="231"/>
    </location>
</feature>